<accession>A0A3N4ZKU3</accession>
<name>A0A3N4ZKU3_9MICO</name>
<keyword evidence="1" id="KW-1133">Transmembrane helix</keyword>
<gene>
    <name evidence="2" type="ORF">EDD32_0716</name>
</gene>
<organism evidence="2 3">
    <name type="scientific">Georgenia muralis</name>
    <dbReference type="NCBI Taxonomy" id="154117"/>
    <lineage>
        <taxon>Bacteria</taxon>
        <taxon>Bacillati</taxon>
        <taxon>Actinomycetota</taxon>
        <taxon>Actinomycetes</taxon>
        <taxon>Micrococcales</taxon>
        <taxon>Bogoriellaceae</taxon>
        <taxon>Georgenia</taxon>
    </lineage>
</organism>
<keyword evidence="3" id="KW-1185">Reference proteome</keyword>
<evidence type="ECO:0000256" key="1">
    <source>
        <dbReference type="SAM" id="Phobius"/>
    </source>
</evidence>
<sequence length="39" mass="4717">MANRRRSYNERMRLWRRVEYVALGVMVVATAVLIYLLFV</sequence>
<keyword evidence="1" id="KW-0812">Transmembrane</keyword>
<comment type="caution">
    <text evidence="2">The sequence shown here is derived from an EMBL/GenBank/DDBJ whole genome shotgun (WGS) entry which is preliminary data.</text>
</comment>
<keyword evidence="1" id="KW-0472">Membrane</keyword>
<dbReference type="Proteomes" id="UP000280726">
    <property type="component" value="Unassembled WGS sequence"/>
</dbReference>
<protein>
    <submittedName>
        <fullName evidence="2">Uncharacterized protein</fullName>
    </submittedName>
</protein>
<proteinExistence type="predicted"/>
<feature type="transmembrane region" description="Helical" evidence="1">
    <location>
        <begin position="20"/>
        <end position="38"/>
    </location>
</feature>
<evidence type="ECO:0000313" key="3">
    <source>
        <dbReference type="Proteomes" id="UP000280726"/>
    </source>
</evidence>
<reference evidence="2 3" key="1">
    <citation type="submission" date="2018-11" db="EMBL/GenBank/DDBJ databases">
        <title>Sequencing the genomes of 1000 actinobacteria strains.</title>
        <authorList>
            <person name="Klenk H.-P."/>
        </authorList>
    </citation>
    <scope>NUCLEOTIDE SEQUENCE [LARGE SCALE GENOMIC DNA]</scope>
    <source>
        <strain evidence="2 3">DSM 14418</strain>
    </source>
</reference>
<dbReference type="AlphaFoldDB" id="A0A3N4ZKU3"/>
<dbReference type="EMBL" id="RKRA01000001">
    <property type="protein sequence ID" value="RPF26282.1"/>
    <property type="molecule type" value="Genomic_DNA"/>
</dbReference>
<evidence type="ECO:0000313" key="2">
    <source>
        <dbReference type="EMBL" id="RPF26282.1"/>
    </source>
</evidence>